<dbReference type="RefSeq" id="WP_084577608.1">
    <property type="nucleotide sequence ID" value="NZ_CP155572.1"/>
</dbReference>
<organism evidence="1 2">
    <name type="scientific">Sporomusa malonica</name>
    <dbReference type="NCBI Taxonomy" id="112901"/>
    <lineage>
        <taxon>Bacteria</taxon>
        <taxon>Bacillati</taxon>
        <taxon>Bacillota</taxon>
        <taxon>Negativicutes</taxon>
        <taxon>Selenomonadales</taxon>
        <taxon>Sporomusaceae</taxon>
        <taxon>Sporomusa</taxon>
    </lineage>
</organism>
<sequence>MEEHKVVELRTPLAMEMLPLVTGFAETAAKAFGLDDARSLRLGLAVEEIFVFISAQAGKSENMRLIARSGGYYVEIVCLVSPQALPTKVMNKTAATDIEDEDFLAEMGILLAARMVDRFKLVLEQDKEMGLYFLVEKQYPEMTAQLAMPPKGNYSIDAGGREELKQFAQQVISSYGVAAPDFFRFPGKVVDMVDSGEYEAVLALDGKGNVGGGMLWKWNGKLVEAYGPYVFQEGLATLLVEKVLEKLARSSAVSMVVRQPTKEIPVDYFEELGLPQSIPTEEIVSHYTVLYRQLEEDTGMVVFVHSSLKGFVEKCYERLVLPRSIISVEQAGEKLVPHSVFAVSVDRNQKQAVLSALVVGADAQAVLREYVSSLRQQGVSTMFFELDIGKELEALLAADLRAAGFAPSFVLPWGGQGDVVVFQYAGGE</sequence>
<dbReference type="OrthoDB" id="5416105at2"/>
<dbReference type="AlphaFoldDB" id="A0A1W2E6I3"/>
<gene>
    <name evidence="1" type="ORF">SAMN04488500_12141</name>
</gene>
<dbReference type="EMBL" id="FWXI01000021">
    <property type="protein sequence ID" value="SMD05354.1"/>
    <property type="molecule type" value="Genomic_DNA"/>
</dbReference>
<keyword evidence="2" id="KW-1185">Reference proteome</keyword>
<evidence type="ECO:0000313" key="1">
    <source>
        <dbReference type="EMBL" id="SMD05354.1"/>
    </source>
</evidence>
<proteinExistence type="predicted"/>
<dbReference type="STRING" id="112901.SAMN04488500_12141"/>
<name>A0A1W2E6I3_9FIRM</name>
<reference evidence="1 2" key="1">
    <citation type="submission" date="2017-04" db="EMBL/GenBank/DDBJ databases">
        <authorList>
            <person name="Afonso C.L."/>
            <person name="Miller P.J."/>
            <person name="Scott M.A."/>
            <person name="Spackman E."/>
            <person name="Goraichik I."/>
            <person name="Dimitrov K.M."/>
            <person name="Suarez D.L."/>
            <person name="Swayne D.E."/>
        </authorList>
    </citation>
    <scope>NUCLEOTIDE SEQUENCE [LARGE SCALE GENOMIC DNA]</scope>
    <source>
        <strain evidence="1 2">DSM 5090</strain>
    </source>
</reference>
<dbReference type="Proteomes" id="UP000192738">
    <property type="component" value="Unassembled WGS sequence"/>
</dbReference>
<protein>
    <submittedName>
        <fullName evidence="1">Uncharacterized protein</fullName>
    </submittedName>
</protein>
<evidence type="ECO:0000313" key="2">
    <source>
        <dbReference type="Proteomes" id="UP000192738"/>
    </source>
</evidence>
<accession>A0A1W2E6I3</accession>